<keyword evidence="5" id="KW-0804">Transcription</keyword>
<dbReference type="Pfam" id="PF00455">
    <property type="entry name" value="DeoRC"/>
    <property type="match status" value="1"/>
</dbReference>
<dbReference type="InterPro" id="IPR037171">
    <property type="entry name" value="NagB/RpiA_transferase-like"/>
</dbReference>
<keyword evidence="9" id="KW-1185">Reference proteome</keyword>
<evidence type="ECO:0000256" key="6">
    <source>
        <dbReference type="ARBA" id="ARBA00024937"/>
    </source>
</evidence>
<sequence>MVAKRVDRILQRVTEAGEVEVSQLAKELSVSQVTIRKDLTLLEEKGLLQRQHGVAIINDPTDLRARLAQNYETKRQIALLAAEAVKNQSTIMIESGSTCALLAEVLGQQGKRVTIITISSFIADYVRDYPNIDVILLGGNYQAAAQVVVGPLTKVLLAQFQVTQCFVGTDGYAADSGFFGNDLMRSEVVQNMAQHADRVIILTDSQKFNRTSLVHQLGFDAVDAVVTDSGITPEVQQQLARHQVKVSIAKSK</sequence>
<dbReference type="GO" id="GO:0003700">
    <property type="term" value="F:DNA-binding transcription factor activity"/>
    <property type="evidence" value="ECO:0007669"/>
    <property type="project" value="InterPro"/>
</dbReference>
<dbReference type="Gene3D" id="3.40.50.1360">
    <property type="match status" value="1"/>
</dbReference>
<gene>
    <name evidence="8" type="ORF">FC07_GL002424</name>
</gene>
<organism evidence="8 9">
    <name type="scientific">Loigolactobacillus bifermentans DSM 20003</name>
    <dbReference type="NCBI Taxonomy" id="1423726"/>
    <lineage>
        <taxon>Bacteria</taxon>
        <taxon>Bacillati</taxon>
        <taxon>Bacillota</taxon>
        <taxon>Bacilli</taxon>
        <taxon>Lactobacillales</taxon>
        <taxon>Lactobacillaceae</taxon>
        <taxon>Loigolactobacillus</taxon>
    </lineage>
</organism>
<evidence type="ECO:0000256" key="3">
    <source>
        <dbReference type="ARBA" id="ARBA00023015"/>
    </source>
</evidence>
<dbReference type="STRING" id="1423726.FC07_GL002424"/>
<dbReference type="EMBL" id="AZDA01000043">
    <property type="protein sequence ID" value="KRK39456.1"/>
    <property type="molecule type" value="Genomic_DNA"/>
</dbReference>
<comment type="caution">
    <text evidence="8">The sequence shown here is derived from an EMBL/GenBank/DDBJ whole genome shotgun (WGS) entry which is preliminary data.</text>
</comment>
<proteinExistence type="predicted"/>
<dbReference type="PANTHER" id="PTHR30363">
    <property type="entry name" value="HTH-TYPE TRANSCRIPTIONAL REGULATOR SRLR-RELATED"/>
    <property type="match status" value="1"/>
</dbReference>
<accession>A0A0R1GZ25</accession>
<dbReference type="PATRIC" id="fig|1423726.3.peg.2516"/>
<dbReference type="OrthoDB" id="9797223at2"/>
<keyword evidence="2" id="KW-0678">Repressor</keyword>
<name>A0A0R1GZ25_9LACO</name>
<dbReference type="GO" id="GO:0003677">
    <property type="term" value="F:DNA binding"/>
    <property type="evidence" value="ECO:0007669"/>
    <property type="project" value="UniProtKB-KW"/>
</dbReference>
<evidence type="ECO:0000259" key="7">
    <source>
        <dbReference type="PROSITE" id="PS51000"/>
    </source>
</evidence>
<dbReference type="SMART" id="SM00420">
    <property type="entry name" value="HTH_DEOR"/>
    <property type="match status" value="1"/>
</dbReference>
<evidence type="ECO:0000256" key="2">
    <source>
        <dbReference type="ARBA" id="ARBA00022491"/>
    </source>
</evidence>
<evidence type="ECO:0000256" key="1">
    <source>
        <dbReference type="ARBA" id="ARBA00021390"/>
    </source>
</evidence>
<evidence type="ECO:0000256" key="4">
    <source>
        <dbReference type="ARBA" id="ARBA00023125"/>
    </source>
</evidence>
<dbReference type="PANTHER" id="PTHR30363:SF4">
    <property type="entry name" value="GLYCEROL-3-PHOSPHATE REGULON REPRESSOR"/>
    <property type="match status" value="1"/>
</dbReference>
<evidence type="ECO:0000313" key="9">
    <source>
        <dbReference type="Proteomes" id="UP000051461"/>
    </source>
</evidence>
<dbReference type="PROSITE" id="PS51000">
    <property type="entry name" value="HTH_DEOR_2"/>
    <property type="match status" value="1"/>
</dbReference>
<dbReference type="InterPro" id="IPR036388">
    <property type="entry name" value="WH-like_DNA-bd_sf"/>
</dbReference>
<reference evidence="8 9" key="1">
    <citation type="journal article" date="2015" name="Genome Announc.">
        <title>Expanding the biotechnology potential of lactobacilli through comparative genomics of 213 strains and associated genera.</title>
        <authorList>
            <person name="Sun Z."/>
            <person name="Harris H.M."/>
            <person name="McCann A."/>
            <person name="Guo C."/>
            <person name="Argimon S."/>
            <person name="Zhang W."/>
            <person name="Yang X."/>
            <person name="Jeffery I.B."/>
            <person name="Cooney J.C."/>
            <person name="Kagawa T.F."/>
            <person name="Liu W."/>
            <person name="Song Y."/>
            <person name="Salvetti E."/>
            <person name="Wrobel A."/>
            <person name="Rasinkangas P."/>
            <person name="Parkhill J."/>
            <person name="Rea M.C."/>
            <person name="O'Sullivan O."/>
            <person name="Ritari J."/>
            <person name="Douillard F.P."/>
            <person name="Paul Ross R."/>
            <person name="Yang R."/>
            <person name="Briner A.E."/>
            <person name="Felis G.E."/>
            <person name="de Vos W.M."/>
            <person name="Barrangou R."/>
            <person name="Klaenhammer T.R."/>
            <person name="Caufield P.W."/>
            <person name="Cui Y."/>
            <person name="Zhang H."/>
            <person name="O'Toole P.W."/>
        </authorList>
    </citation>
    <scope>NUCLEOTIDE SEQUENCE [LARGE SCALE GENOMIC DNA]</scope>
    <source>
        <strain evidence="8 9">DSM 20003</strain>
    </source>
</reference>
<keyword evidence="4" id="KW-0238">DNA-binding</keyword>
<keyword evidence="3" id="KW-0805">Transcription regulation</keyword>
<dbReference type="SUPFAM" id="SSF46785">
    <property type="entry name" value="Winged helix' DNA-binding domain"/>
    <property type="match status" value="1"/>
</dbReference>
<dbReference type="Pfam" id="PF08220">
    <property type="entry name" value="HTH_DeoR"/>
    <property type="match status" value="1"/>
</dbReference>
<dbReference type="PROSITE" id="PS00894">
    <property type="entry name" value="HTH_DEOR_1"/>
    <property type="match status" value="1"/>
</dbReference>
<comment type="function">
    <text evidence="6">Repressor of the lactose catabolism operon. Galactose-6-phosphate is the inducer.</text>
</comment>
<dbReference type="AlphaFoldDB" id="A0A0R1GZ25"/>
<dbReference type="Gene3D" id="1.10.10.10">
    <property type="entry name" value="Winged helix-like DNA-binding domain superfamily/Winged helix DNA-binding domain"/>
    <property type="match status" value="1"/>
</dbReference>
<dbReference type="InterPro" id="IPR014036">
    <property type="entry name" value="DeoR-like_C"/>
</dbReference>
<dbReference type="InterPro" id="IPR018356">
    <property type="entry name" value="Tscrpt_reg_HTH_DeoR_CS"/>
</dbReference>
<dbReference type="InterPro" id="IPR001034">
    <property type="entry name" value="DeoR_HTH"/>
</dbReference>
<dbReference type="SUPFAM" id="SSF100950">
    <property type="entry name" value="NagB/RpiA/CoA transferase-like"/>
    <property type="match status" value="1"/>
</dbReference>
<feature type="domain" description="HTH deoR-type" evidence="7">
    <location>
        <begin position="2"/>
        <end position="57"/>
    </location>
</feature>
<dbReference type="PRINTS" id="PR00037">
    <property type="entry name" value="HTHLACR"/>
</dbReference>
<evidence type="ECO:0000256" key="5">
    <source>
        <dbReference type="ARBA" id="ARBA00023163"/>
    </source>
</evidence>
<dbReference type="Proteomes" id="UP000051461">
    <property type="component" value="Unassembled WGS sequence"/>
</dbReference>
<dbReference type="SMART" id="SM01134">
    <property type="entry name" value="DeoRC"/>
    <property type="match status" value="1"/>
</dbReference>
<evidence type="ECO:0000313" key="8">
    <source>
        <dbReference type="EMBL" id="KRK39456.1"/>
    </source>
</evidence>
<dbReference type="InterPro" id="IPR036390">
    <property type="entry name" value="WH_DNA-bd_sf"/>
</dbReference>
<dbReference type="InterPro" id="IPR050313">
    <property type="entry name" value="Carb_Metab_HTH_regulators"/>
</dbReference>
<dbReference type="RefSeq" id="WP_057904255.1">
    <property type="nucleotide sequence ID" value="NZ_AZDA01000043.1"/>
</dbReference>
<protein>
    <recommendedName>
        <fullName evidence="1">Lactose phosphotransferase system repressor</fullName>
    </recommendedName>
</protein>